<evidence type="ECO:0000313" key="3">
    <source>
        <dbReference type="Proteomes" id="UP000245657"/>
    </source>
</evidence>
<proteinExistence type="predicted"/>
<dbReference type="Proteomes" id="UP000245657">
    <property type="component" value="Unassembled WGS sequence"/>
</dbReference>
<keyword evidence="3" id="KW-1185">Reference proteome</keyword>
<reference evidence="2 3" key="1">
    <citation type="submission" date="2018-05" db="EMBL/GenBank/DDBJ databases">
        <title>Draft genome of Methanospirillum lacunae Ki8-1.</title>
        <authorList>
            <person name="Dueholm M.S."/>
            <person name="Nielsen P.H."/>
            <person name="Bakmann L.F."/>
            <person name="Otzen D.E."/>
        </authorList>
    </citation>
    <scope>NUCLEOTIDE SEQUENCE [LARGE SCALE GENOMIC DNA]</scope>
    <source>
        <strain evidence="2 3">Ki8-1</strain>
    </source>
</reference>
<dbReference type="RefSeq" id="WP_109970122.1">
    <property type="nucleotide sequence ID" value="NZ_CP176093.1"/>
</dbReference>
<evidence type="ECO:0000256" key="1">
    <source>
        <dbReference type="SAM" id="MobiDB-lite"/>
    </source>
</evidence>
<accession>A0A2V2MZR5</accession>
<dbReference type="EMBL" id="QGMY01000018">
    <property type="protein sequence ID" value="PWR69798.1"/>
    <property type="molecule type" value="Genomic_DNA"/>
</dbReference>
<gene>
    <name evidence="2" type="ORF">DK846_16615</name>
</gene>
<dbReference type="GeneID" id="97550060"/>
<feature type="region of interest" description="Disordered" evidence="1">
    <location>
        <begin position="50"/>
        <end position="71"/>
    </location>
</feature>
<dbReference type="AlphaFoldDB" id="A0A2V2MZR5"/>
<comment type="caution">
    <text evidence="2">The sequence shown here is derived from an EMBL/GenBank/DDBJ whole genome shotgun (WGS) entry which is preliminary data.</text>
</comment>
<name>A0A2V2MZR5_9EURY</name>
<protein>
    <submittedName>
        <fullName evidence="2">Uncharacterized protein</fullName>
    </submittedName>
</protein>
<organism evidence="2 3">
    <name type="scientific">Methanospirillum lacunae</name>
    <dbReference type="NCBI Taxonomy" id="668570"/>
    <lineage>
        <taxon>Archaea</taxon>
        <taxon>Methanobacteriati</taxon>
        <taxon>Methanobacteriota</taxon>
        <taxon>Stenosarchaea group</taxon>
        <taxon>Methanomicrobia</taxon>
        <taxon>Methanomicrobiales</taxon>
        <taxon>Methanospirillaceae</taxon>
        <taxon>Methanospirillum</taxon>
    </lineage>
</organism>
<evidence type="ECO:0000313" key="2">
    <source>
        <dbReference type="EMBL" id="PWR69798.1"/>
    </source>
</evidence>
<sequence length="87" mass="9566">MISTKITLAIFISIVLMSLIGISYAENKTMNATNISDSKNISQNLTEHANTNQTSVNKTNTTKNLDNSESTGGIKNFMKNFKYQSSV</sequence>